<organism evidence="2 3">
    <name type="scientific">Mortierella polycephala</name>
    <dbReference type="NCBI Taxonomy" id="41804"/>
    <lineage>
        <taxon>Eukaryota</taxon>
        <taxon>Fungi</taxon>
        <taxon>Fungi incertae sedis</taxon>
        <taxon>Mucoromycota</taxon>
        <taxon>Mortierellomycotina</taxon>
        <taxon>Mortierellomycetes</taxon>
        <taxon>Mortierellales</taxon>
        <taxon>Mortierellaceae</taxon>
        <taxon>Mortierella</taxon>
    </lineage>
</organism>
<gene>
    <name evidence="2" type="ORF">BG011_000763</name>
</gene>
<name>A0A9P6PK22_9FUNG</name>
<comment type="caution">
    <text evidence="2">The sequence shown here is derived from an EMBL/GenBank/DDBJ whole genome shotgun (WGS) entry which is preliminary data.</text>
</comment>
<feature type="compositionally biased region" description="Acidic residues" evidence="1">
    <location>
        <begin position="43"/>
        <end position="73"/>
    </location>
</feature>
<reference evidence="2" key="1">
    <citation type="journal article" date="2020" name="Fungal Divers.">
        <title>Resolving the Mortierellaceae phylogeny through synthesis of multi-gene phylogenetics and phylogenomics.</title>
        <authorList>
            <person name="Vandepol N."/>
            <person name="Liber J."/>
            <person name="Desiro A."/>
            <person name="Na H."/>
            <person name="Kennedy M."/>
            <person name="Barry K."/>
            <person name="Grigoriev I.V."/>
            <person name="Miller A.N."/>
            <person name="O'Donnell K."/>
            <person name="Stajich J.E."/>
            <person name="Bonito G."/>
        </authorList>
    </citation>
    <scope>NUCLEOTIDE SEQUENCE</scope>
    <source>
        <strain evidence="2">KOD948</strain>
    </source>
</reference>
<evidence type="ECO:0000313" key="3">
    <source>
        <dbReference type="Proteomes" id="UP000726737"/>
    </source>
</evidence>
<accession>A0A9P6PK22</accession>
<keyword evidence="3" id="KW-1185">Reference proteome</keyword>
<proteinExistence type="predicted"/>
<evidence type="ECO:0000313" key="2">
    <source>
        <dbReference type="EMBL" id="KAG0247895.1"/>
    </source>
</evidence>
<dbReference type="EMBL" id="JAAAJA010001174">
    <property type="protein sequence ID" value="KAG0247895.1"/>
    <property type="molecule type" value="Genomic_DNA"/>
</dbReference>
<feature type="region of interest" description="Disordered" evidence="1">
    <location>
        <begin position="1"/>
        <end position="101"/>
    </location>
</feature>
<dbReference type="OrthoDB" id="2389029at2759"/>
<protein>
    <submittedName>
        <fullName evidence="2">Uncharacterized protein</fullName>
    </submittedName>
</protein>
<dbReference type="AlphaFoldDB" id="A0A9P6PK22"/>
<evidence type="ECO:0000256" key="1">
    <source>
        <dbReference type="SAM" id="MobiDB-lite"/>
    </source>
</evidence>
<feature type="compositionally biased region" description="Basic and acidic residues" evidence="1">
    <location>
        <begin position="74"/>
        <end position="84"/>
    </location>
</feature>
<dbReference type="Proteomes" id="UP000726737">
    <property type="component" value="Unassembled WGS sequence"/>
</dbReference>
<sequence length="159" mass="18148">MTNISYKPKPVRSIQSRQDKDTTVDVGSQDGELMSDCEAVGNDQDDGGDADETTEEEQGTVMAEEELDNENDPDENRKRSRQEASDQQAAKKQKSEPKRRIRAVTIVDNELSYRYLQCTIEIGTLKWLASESVDLYASKWRQKENSAERVILNEKERES</sequence>